<dbReference type="EMBL" id="RJVK01000002">
    <property type="protein sequence ID" value="ROR40255.1"/>
    <property type="molecule type" value="Genomic_DNA"/>
</dbReference>
<protein>
    <submittedName>
        <fullName evidence="3">Fe-S cluster biogenesis protein NfuA</fullName>
    </submittedName>
</protein>
<dbReference type="InterPro" id="IPR034904">
    <property type="entry name" value="FSCA_dom_sf"/>
</dbReference>
<name>A0AAJ4RCT3_9BACT</name>
<dbReference type="AlphaFoldDB" id="A0AAJ4RCT3"/>
<dbReference type="Proteomes" id="UP000272781">
    <property type="component" value="Unassembled WGS sequence"/>
</dbReference>
<evidence type="ECO:0000313" key="4">
    <source>
        <dbReference type="Proteomes" id="UP000272781"/>
    </source>
</evidence>
<dbReference type="Pfam" id="PF01106">
    <property type="entry name" value="NifU"/>
    <property type="match status" value="1"/>
</dbReference>
<feature type="domain" description="NIF system FeS cluster assembly NifU C-terminal" evidence="1">
    <location>
        <begin position="17"/>
        <end position="84"/>
    </location>
</feature>
<proteinExistence type="predicted"/>
<accession>A0AAJ4RCT3</accession>
<dbReference type="SUPFAM" id="SSF117916">
    <property type="entry name" value="Fe-S cluster assembly (FSCA) domain-like"/>
    <property type="match status" value="1"/>
</dbReference>
<dbReference type="EMBL" id="CP027432">
    <property type="protein sequence ID" value="QCI27567.1"/>
    <property type="molecule type" value="Genomic_DNA"/>
</dbReference>
<organism evidence="3 4">
    <name type="scientific">Caminibacter pacificus</name>
    <dbReference type="NCBI Taxonomy" id="1424653"/>
    <lineage>
        <taxon>Bacteria</taxon>
        <taxon>Pseudomonadati</taxon>
        <taxon>Campylobacterota</taxon>
        <taxon>Epsilonproteobacteria</taxon>
        <taxon>Nautiliales</taxon>
        <taxon>Nautiliaceae</taxon>
        <taxon>Caminibacter</taxon>
    </lineage>
</organism>
<dbReference type="GO" id="GO:0016226">
    <property type="term" value="P:iron-sulfur cluster assembly"/>
    <property type="evidence" value="ECO:0007669"/>
    <property type="project" value="InterPro"/>
</dbReference>
<dbReference type="GO" id="GO:0005506">
    <property type="term" value="F:iron ion binding"/>
    <property type="evidence" value="ECO:0007669"/>
    <property type="project" value="InterPro"/>
</dbReference>
<dbReference type="Proteomes" id="UP000298805">
    <property type="component" value="Chromosome"/>
</dbReference>
<sequence>MDKKFEEMNIKEKIEAIEEVLKKDILPMLAFDGGYAEVVDVRDAQNDETHVFIRYGGACAACSSAGGATLFAIEETLRKKLNSDKIRVFPI</sequence>
<dbReference type="GO" id="GO:0051536">
    <property type="term" value="F:iron-sulfur cluster binding"/>
    <property type="evidence" value="ECO:0007669"/>
    <property type="project" value="InterPro"/>
</dbReference>
<reference evidence="3 4" key="2">
    <citation type="submission" date="2018-11" db="EMBL/GenBank/DDBJ databases">
        <title>Genomic Encyclopedia of Type Strains, Phase IV (KMG-IV): sequencing the most valuable type-strain genomes for metagenomic binning, comparative biology and taxonomic classification.</title>
        <authorList>
            <person name="Goeker M."/>
        </authorList>
    </citation>
    <scope>NUCLEOTIDE SEQUENCE [LARGE SCALE GENOMIC DNA]</scope>
    <source>
        <strain evidence="3 4">DSM 27783</strain>
    </source>
</reference>
<evidence type="ECO:0000259" key="1">
    <source>
        <dbReference type="Pfam" id="PF01106"/>
    </source>
</evidence>
<reference evidence="2" key="3">
    <citation type="submission" date="2019-06" db="EMBL/GenBank/DDBJ databases">
        <title>A comparative analysis of the Nautiliaceae.</title>
        <authorList>
            <person name="Grosche A."/>
            <person name="Smedile F."/>
            <person name="Vetriani C."/>
        </authorList>
    </citation>
    <scope>NUCLEOTIDE SEQUENCE</scope>
    <source>
        <strain evidence="2">TB6</strain>
    </source>
</reference>
<evidence type="ECO:0000313" key="5">
    <source>
        <dbReference type="Proteomes" id="UP000298805"/>
    </source>
</evidence>
<dbReference type="Gene3D" id="3.30.300.130">
    <property type="entry name" value="Fe-S cluster assembly (FSCA)"/>
    <property type="match status" value="1"/>
</dbReference>
<keyword evidence="5" id="KW-1185">Reference proteome</keyword>
<evidence type="ECO:0000313" key="3">
    <source>
        <dbReference type="EMBL" id="ROR40255.1"/>
    </source>
</evidence>
<evidence type="ECO:0000313" key="2">
    <source>
        <dbReference type="EMBL" id="QCI27567.1"/>
    </source>
</evidence>
<gene>
    <name evidence="2" type="ORF">C6V80_00895</name>
    <name evidence="3" type="ORF">EDC58_1245</name>
</gene>
<dbReference type="InterPro" id="IPR001075">
    <property type="entry name" value="NIF_FeS_clus_asmbl_NifU_C"/>
</dbReference>
<dbReference type="RefSeq" id="WP_123352635.1">
    <property type="nucleotide sequence ID" value="NZ_CP027432.2"/>
</dbReference>
<reference evidence="5" key="1">
    <citation type="submission" date="2018-03" db="EMBL/GenBank/DDBJ databases">
        <title>A comparative analysis of the Nautiliaceae.</title>
        <authorList>
            <person name="Grosche A."/>
            <person name="Smedile F."/>
            <person name="Vetriani C."/>
        </authorList>
    </citation>
    <scope>NUCLEOTIDE SEQUENCE [LARGE SCALE GENOMIC DNA]</scope>
    <source>
        <strain evidence="5">TB6</strain>
    </source>
</reference>